<dbReference type="Proteomes" id="UP000638353">
    <property type="component" value="Unassembled WGS sequence"/>
</dbReference>
<reference evidence="2" key="1">
    <citation type="journal article" date="2014" name="Int. J. Syst. Evol. Microbiol.">
        <title>Complete genome sequence of Corynebacterium casei LMG S-19264T (=DSM 44701T), isolated from a smear-ripened cheese.</title>
        <authorList>
            <consortium name="US DOE Joint Genome Institute (JGI-PGF)"/>
            <person name="Walter F."/>
            <person name="Albersmeier A."/>
            <person name="Kalinowski J."/>
            <person name="Ruckert C."/>
        </authorList>
    </citation>
    <scope>NUCLEOTIDE SEQUENCE</scope>
    <source>
        <strain evidence="2">JCM 4637</strain>
    </source>
</reference>
<feature type="compositionally biased region" description="Low complexity" evidence="1">
    <location>
        <begin position="11"/>
        <end position="20"/>
    </location>
</feature>
<dbReference type="EMBL" id="BMVC01000001">
    <property type="protein sequence ID" value="GHC79643.1"/>
    <property type="molecule type" value="Genomic_DNA"/>
</dbReference>
<dbReference type="AlphaFoldDB" id="A0A919C7J7"/>
<sequence>MSAPEREVEKPMTSAAPAPAPVAPVSMSALLASCAAATAVSTPPRETAASPDTEKGTAGRREAA</sequence>
<gene>
    <name evidence="2" type="ORF">GCM10010334_06060</name>
</gene>
<feature type="compositionally biased region" description="Basic and acidic residues" evidence="1">
    <location>
        <begin position="1"/>
        <end position="10"/>
    </location>
</feature>
<accession>A0A919C7J7</accession>
<protein>
    <submittedName>
        <fullName evidence="2">Uncharacterized protein</fullName>
    </submittedName>
</protein>
<feature type="compositionally biased region" description="Basic and acidic residues" evidence="1">
    <location>
        <begin position="52"/>
        <end position="64"/>
    </location>
</feature>
<proteinExistence type="predicted"/>
<evidence type="ECO:0000313" key="3">
    <source>
        <dbReference type="Proteomes" id="UP000638353"/>
    </source>
</evidence>
<comment type="caution">
    <text evidence="2">The sequence shown here is derived from an EMBL/GenBank/DDBJ whole genome shotgun (WGS) entry which is preliminary data.</text>
</comment>
<dbReference type="RefSeq" id="WP_189821077.1">
    <property type="nucleotide sequence ID" value="NZ_BMVC01000001.1"/>
</dbReference>
<organism evidence="2 3">
    <name type="scientific">Streptomyces finlayi</name>
    <dbReference type="NCBI Taxonomy" id="67296"/>
    <lineage>
        <taxon>Bacteria</taxon>
        <taxon>Bacillati</taxon>
        <taxon>Actinomycetota</taxon>
        <taxon>Actinomycetes</taxon>
        <taxon>Kitasatosporales</taxon>
        <taxon>Streptomycetaceae</taxon>
        <taxon>Streptomyces</taxon>
    </lineage>
</organism>
<name>A0A919C7J7_9ACTN</name>
<dbReference type="PROSITE" id="PS51257">
    <property type="entry name" value="PROKAR_LIPOPROTEIN"/>
    <property type="match status" value="1"/>
</dbReference>
<evidence type="ECO:0000256" key="1">
    <source>
        <dbReference type="SAM" id="MobiDB-lite"/>
    </source>
</evidence>
<reference evidence="2" key="2">
    <citation type="submission" date="2020-09" db="EMBL/GenBank/DDBJ databases">
        <authorList>
            <person name="Sun Q."/>
            <person name="Ohkuma M."/>
        </authorList>
    </citation>
    <scope>NUCLEOTIDE SEQUENCE</scope>
    <source>
        <strain evidence="2">JCM 4637</strain>
    </source>
</reference>
<evidence type="ECO:0000313" key="2">
    <source>
        <dbReference type="EMBL" id="GHC79643.1"/>
    </source>
</evidence>
<feature type="region of interest" description="Disordered" evidence="1">
    <location>
        <begin position="1"/>
        <end position="20"/>
    </location>
</feature>
<feature type="region of interest" description="Disordered" evidence="1">
    <location>
        <begin position="37"/>
        <end position="64"/>
    </location>
</feature>